<dbReference type="STRING" id="79200.A0A166E896"/>
<evidence type="ECO:0000313" key="3">
    <source>
        <dbReference type="EMBL" id="KZN06218.1"/>
    </source>
</evidence>
<dbReference type="Proteomes" id="UP000077755">
    <property type="component" value="Chromosome 2"/>
</dbReference>
<sequence length="180" mass="19833">MATPSVKFLCSYGGKILPRYPDGVLRYNGGHTRVLSVDHSISFSDLLVKMGEMCGTSVSLRCQLPMEDLDALVSVTCDEDLSNLMEEYDHAESSSMKIRAFLSLHKPTSPSPSTTDSTSPRSPSNMHVGTSRFPPVSSRRCTHQTLMPNAYSSFHNKSVGIRVPCHAHVSPDRSHNGNHW</sequence>
<dbReference type="OrthoDB" id="1914296at2759"/>
<dbReference type="PANTHER" id="PTHR31066">
    <property type="entry name" value="OS05G0427100 PROTEIN-RELATED"/>
    <property type="match status" value="1"/>
</dbReference>
<dbReference type="OMA" id="TTAKNQC"/>
<dbReference type="PANTHER" id="PTHR31066:SF10">
    <property type="entry name" value="OCTICOSAPEPTIDE_PHOX_BEM1P FAMILY PROTEIN"/>
    <property type="match status" value="1"/>
</dbReference>
<dbReference type="EMBL" id="CP093344">
    <property type="protein sequence ID" value="WOG88735.1"/>
    <property type="molecule type" value="Genomic_DNA"/>
</dbReference>
<feature type="domain" description="PB1" evidence="2">
    <location>
        <begin position="20"/>
        <end position="103"/>
    </location>
</feature>
<dbReference type="EMBL" id="LNRQ01000002">
    <property type="protein sequence ID" value="KZN06218.1"/>
    <property type="molecule type" value="Genomic_DNA"/>
</dbReference>
<proteinExistence type="predicted"/>
<dbReference type="Gene3D" id="3.10.20.90">
    <property type="entry name" value="Phosphatidylinositol 3-kinase Catalytic Subunit, Chain A, domain 1"/>
    <property type="match status" value="1"/>
</dbReference>
<dbReference type="CDD" id="cd06410">
    <property type="entry name" value="PB1_UP2"/>
    <property type="match status" value="1"/>
</dbReference>
<dbReference type="Pfam" id="PF00564">
    <property type="entry name" value="PB1"/>
    <property type="match status" value="1"/>
</dbReference>
<dbReference type="KEGG" id="dcr:108208080"/>
<gene>
    <name evidence="3" type="ORF">DCAR_007055</name>
    <name evidence="4" type="ORF">DCAR_0207970</name>
</gene>
<evidence type="ECO:0000259" key="2">
    <source>
        <dbReference type="SMART" id="SM00666"/>
    </source>
</evidence>
<accession>A0A166E896</accession>
<protein>
    <recommendedName>
        <fullName evidence="2">PB1 domain-containing protein</fullName>
    </recommendedName>
</protein>
<evidence type="ECO:0000256" key="1">
    <source>
        <dbReference type="SAM" id="MobiDB-lite"/>
    </source>
</evidence>
<reference evidence="3" key="1">
    <citation type="journal article" date="2016" name="Nat. Genet.">
        <title>A high-quality carrot genome assembly provides new insights into carotenoid accumulation and asterid genome evolution.</title>
        <authorList>
            <person name="Iorizzo M."/>
            <person name="Ellison S."/>
            <person name="Senalik D."/>
            <person name="Zeng P."/>
            <person name="Satapoomin P."/>
            <person name="Huang J."/>
            <person name="Bowman M."/>
            <person name="Iovene M."/>
            <person name="Sanseverino W."/>
            <person name="Cavagnaro P."/>
            <person name="Yildiz M."/>
            <person name="Macko-Podgorni A."/>
            <person name="Moranska E."/>
            <person name="Grzebelus E."/>
            <person name="Grzebelus D."/>
            <person name="Ashrafi H."/>
            <person name="Zheng Z."/>
            <person name="Cheng S."/>
            <person name="Spooner D."/>
            <person name="Van Deynze A."/>
            <person name="Simon P."/>
        </authorList>
    </citation>
    <scope>NUCLEOTIDE SEQUENCE [LARGE SCALE GENOMIC DNA]</scope>
    <source>
        <tissue evidence="3">Leaf</tissue>
    </source>
</reference>
<dbReference type="AlphaFoldDB" id="A0A166E896"/>
<dbReference type="Gramene" id="KZN06218">
    <property type="protein sequence ID" value="KZN06218"/>
    <property type="gene ID" value="DCAR_007055"/>
</dbReference>
<dbReference type="SUPFAM" id="SSF54277">
    <property type="entry name" value="CAD &amp; PB1 domains"/>
    <property type="match status" value="1"/>
</dbReference>
<name>A0A166E896_DAUCS</name>
<evidence type="ECO:0000313" key="4">
    <source>
        <dbReference type="EMBL" id="WOG88735.1"/>
    </source>
</evidence>
<feature type="region of interest" description="Disordered" evidence="1">
    <location>
        <begin position="105"/>
        <end position="139"/>
    </location>
</feature>
<feature type="compositionally biased region" description="Low complexity" evidence="1">
    <location>
        <begin position="107"/>
        <end position="124"/>
    </location>
</feature>
<dbReference type="InterPro" id="IPR053198">
    <property type="entry name" value="Gynoecium_Dev_Regulator"/>
</dbReference>
<reference evidence="4" key="2">
    <citation type="submission" date="2022-03" db="EMBL/GenBank/DDBJ databases">
        <title>Draft title - Genomic analysis of global carrot germplasm unveils the trajectory of domestication and the origin of high carotenoid orange carrot.</title>
        <authorList>
            <person name="Iorizzo M."/>
            <person name="Ellison S."/>
            <person name="Senalik D."/>
            <person name="Macko-Podgorni A."/>
            <person name="Grzebelus D."/>
            <person name="Bostan H."/>
            <person name="Rolling W."/>
            <person name="Curaba J."/>
            <person name="Simon P."/>
        </authorList>
    </citation>
    <scope>NUCLEOTIDE SEQUENCE</scope>
    <source>
        <tissue evidence="4">Leaf</tissue>
    </source>
</reference>
<dbReference type="SMART" id="SM00666">
    <property type="entry name" value="PB1"/>
    <property type="match status" value="1"/>
</dbReference>
<organism evidence="3">
    <name type="scientific">Daucus carota subsp. sativus</name>
    <name type="common">Carrot</name>
    <dbReference type="NCBI Taxonomy" id="79200"/>
    <lineage>
        <taxon>Eukaryota</taxon>
        <taxon>Viridiplantae</taxon>
        <taxon>Streptophyta</taxon>
        <taxon>Embryophyta</taxon>
        <taxon>Tracheophyta</taxon>
        <taxon>Spermatophyta</taxon>
        <taxon>Magnoliopsida</taxon>
        <taxon>eudicotyledons</taxon>
        <taxon>Gunneridae</taxon>
        <taxon>Pentapetalae</taxon>
        <taxon>asterids</taxon>
        <taxon>campanulids</taxon>
        <taxon>Apiales</taxon>
        <taxon>Apiaceae</taxon>
        <taxon>Apioideae</taxon>
        <taxon>Scandiceae</taxon>
        <taxon>Daucinae</taxon>
        <taxon>Daucus</taxon>
        <taxon>Daucus sect. Daucus</taxon>
    </lineage>
</organism>
<dbReference type="InterPro" id="IPR000270">
    <property type="entry name" value="PB1_dom"/>
</dbReference>
<evidence type="ECO:0000313" key="5">
    <source>
        <dbReference type="Proteomes" id="UP000077755"/>
    </source>
</evidence>
<keyword evidence="5" id="KW-1185">Reference proteome</keyword>